<evidence type="ECO:0000256" key="3">
    <source>
        <dbReference type="ARBA" id="ARBA00022741"/>
    </source>
</evidence>
<dbReference type="InterPro" id="IPR017871">
    <property type="entry name" value="ABC_transporter-like_CS"/>
</dbReference>
<dbReference type="EMBL" id="CP104965">
    <property type="protein sequence ID" value="UXN68810.1"/>
    <property type="molecule type" value="Genomic_DNA"/>
</dbReference>
<dbReference type="PROSITE" id="PS00211">
    <property type="entry name" value="ABC_TRANSPORTER_1"/>
    <property type="match status" value="1"/>
</dbReference>
<keyword evidence="2" id="KW-0813">Transport</keyword>
<protein>
    <submittedName>
        <fullName evidence="6">ABC transporter ATP-binding protein</fullName>
    </submittedName>
</protein>
<dbReference type="InterPro" id="IPR013611">
    <property type="entry name" value="Transp-assoc_OB_typ2"/>
</dbReference>
<dbReference type="PROSITE" id="PS50893">
    <property type="entry name" value="ABC_TRANSPORTER_2"/>
    <property type="match status" value="1"/>
</dbReference>
<dbReference type="Gene3D" id="3.40.50.300">
    <property type="entry name" value="P-loop containing nucleotide triphosphate hydrolases"/>
    <property type="match status" value="1"/>
</dbReference>
<dbReference type="SMART" id="SM00382">
    <property type="entry name" value="AAA"/>
    <property type="match status" value="1"/>
</dbReference>
<evidence type="ECO:0000256" key="1">
    <source>
        <dbReference type="ARBA" id="ARBA00005417"/>
    </source>
</evidence>
<dbReference type="RefSeq" id="WP_262166845.1">
    <property type="nucleotide sequence ID" value="NZ_CP104965.1"/>
</dbReference>
<feature type="domain" description="ABC transporter" evidence="5">
    <location>
        <begin position="6"/>
        <end position="236"/>
    </location>
</feature>
<dbReference type="InterPro" id="IPR027417">
    <property type="entry name" value="P-loop_NTPase"/>
</dbReference>
<dbReference type="Pfam" id="PF08402">
    <property type="entry name" value="TOBE_2"/>
    <property type="match status" value="1"/>
</dbReference>
<proteinExistence type="inferred from homology"/>
<sequence length="340" mass="36154">MSKPFLVLDNLMATYNGTVAAKDITLEIAQGELVALLGPSGCGKSTTLRMIAGFVPPTSGRVFIGDVDATSLPAHRRNIGMVFQSYALFPHLNVLENVAFGLRMRSVSRPLRQEKAAAALALVGLEKLADRYPSQLSGGQQQRVALARALVIEPSVLLLDEPLSNLDAHLRAEMRLEIRALQQRLSITTVFVTHDQSEALAMADRVVVMNAGSIVEVGTPREVCDAPRHEFTAAFLGERAVVSGQVMDGVFHGQGLTCSGAPDGATKAVLRASRLRFEESAGPALTDGRVSASAFLGDAIETDVDTPAGRIRVIIPSDTPVPPVGSQCRIHALPGSVTFI</sequence>
<reference evidence="6 7" key="1">
    <citation type="submission" date="2022-09" db="EMBL/GenBank/DDBJ databases">
        <title>Interaction between co-microsymbionts with complementary sets of symbiotic genes in legume-rhizobium systems.</title>
        <authorList>
            <person name="Safronova V."/>
            <person name="Sazanova A."/>
            <person name="Afonin A."/>
            <person name="Chirak E."/>
        </authorList>
    </citation>
    <scope>NUCLEOTIDE SEQUENCE [LARGE SCALE GENOMIC DNA]</scope>
    <source>
        <strain evidence="6 7">A18/4-1</strain>
    </source>
</reference>
<dbReference type="SUPFAM" id="SSF52540">
    <property type="entry name" value="P-loop containing nucleoside triphosphate hydrolases"/>
    <property type="match status" value="1"/>
</dbReference>
<comment type="similarity">
    <text evidence="1">Belongs to the ABC transporter superfamily.</text>
</comment>
<keyword evidence="4 6" id="KW-0067">ATP-binding</keyword>
<dbReference type="InterPro" id="IPR050093">
    <property type="entry name" value="ABC_SmlMolc_Importer"/>
</dbReference>
<organism evidence="6 7">
    <name type="scientific">Devosia neptuniae</name>
    <dbReference type="NCBI Taxonomy" id="191302"/>
    <lineage>
        <taxon>Bacteria</taxon>
        <taxon>Pseudomonadati</taxon>
        <taxon>Pseudomonadota</taxon>
        <taxon>Alphaproteobacteria</taxon>
        <taxon>Hyphomicrobiales</taxon>
        <taxon>Devosiaceae</taxon>
        <taxon>Devosia</taxon>
    </lineage>
</organism>
<dbReference type="PANTHER" id="PTHR42781:SF4">
    <property type="entry name" value="SPERMIDINE_PUTRESCINE IMPORT ATP-BINDING PROTEIN POTA"/>
    <property type="match status" value="1"/>
</dbReference>
<dbReference type="PANTHER" id="PTHR42781">
    <property type="entry name" value="SPERMIDINE/PUTRESCINE IMPORT ATP-BINDING PROTEIN POTA"/>
    <property type="match status" value="1"/>
</dbReference>
<evidence type="ECO:0000256" key="2">
    <source>
        <dbReference type="ARBA" id="ARBA00022448"/>
    </source>
</evidence>
<evidence type="ECO:0000259" key="5">
    <source>
        <dbReference type="PROSITE" id="PS50893"/>
    </source>
</evidence>
<evidence type="ECO:0000256" key="4">
    <source>
        <dbReference type="ARBA" id="ARBA00022840"/>
    </source>
</evidence>
<evidence type="ECO:0000313" key="6">
    <source>
        <dbReference type="EMBL" id="UXN68810.1"/>
    </source>
</evidence>
<keyword evidence="7" id="KW-1185">Reference proteome</keyword>
<gene>
    <name evidence="6" type="ORF">N8A98_16370</name>
</gene>
<name>A0ABY6C995_9HYPH</name>
<accession>A0ABY6C995</accession>
<dbReference type="Pfam" id="PF00005">
    <property type="entry name" value="ABC_tran"/>
    <property type="match status" value="1"/>
</dbReference>
<dbReference type="InterPro" id="IPR003439">
    <property type="entry name" value="ABC_transporter-like_ATP-bd"/>
</dbReference>
<dbReference type="InterPro" id="IPR003593">
    <property type="entry name" value="AAA+_ATPase"/>
</dbReference>
<dbReference type="GO" id="GO:0005524">
    <property type="term" value="F:ATP binding"/>
    <property type="evidence" value="ECO:0007669"/>
    <property type="project" value="UniProtKB-KW"/>
</dbReference>
<evidence type="ECO:0000313" key="7">
    <source>
        <dbReference type="Proteomes" id="UP001061862"/>
    </source>
</evidence>
<keyword evidence="3" id="KW-0547">Nucleotide-binding</keyword>
<dbReference type="Proteomes" id="UP001061862">
    <property type="component" value="Chromosome"/>
</dbReference>